<protein>
    <submittedName>
        <fullName evidence="1">Uncharacterized protein</fullName>
    </submittedName>
</protein>
<reference evidence="1" key="1">
    <citation type="submission" date="2014-11" db="EMBL/GenBank/DDBJ databases">
        <authorList>
            <person name="Amaro Gonzalez C."/>
        </authorList>
    </citation>
    <scope>NUCLEOTIDE SEQUENCE</scope>
</reference>
<dbReference type="EMBL" id="GBXM01050497">
    <property type="protein sequence ID" value="JAH58080.1"/>
    <property type="molecule type" value="Transcribed_RNA"/>
</dbReference>
<organism evidence="1">
    <name type="scientific">Anguilla anguilla</name>
    <name type="common">European freshwater eel</name>
    <name type="synonym">Muraena anguilla</name>
    <dbReference type="NCBI Taxonomy" id="7936"/>
    <lineage>
        <taxon>Eukaryota</taxon>
        <taxon>Metazoa</taxon>
        <taxon>Chordata</taxon>
        <taxon>Craniata</taxon>
        <taxon>Vertebrata</taxon>
        <taxon>Euteleostomi</taxon>
        <taxon>Actinopterygii</taxon>
        <taxon>Neopterygii</taxon>
        <taxon>Teleostei</taxon>
        <taxon>Anguilliformes</taxon>
        <taxon>Anguillidae</taxon>
        <taxon>Anguilla</taxon>
    </lineage>
</organism>
<name>A0A0E9TYQ7_ANGAN</name>
<dbReference type="AlphaFoldDB" id="A0A0E9TYQ7"/>
<reference evidence="1" key="2">
    <citation type="journal article" date="2015" name="Fish Shellfish Immunol.">
        <title>Early steps in the European eel (Anguilla anguilla)-Vibrio vulnificus interaction in the gills: Role of the RtxA13 toxin.</title>
        <authorList>
            <person name="Callol A."/>
            <person name="Pajuelo D."/>
            <person name="Ebbesson L."/>
            <person name="Teles M."/>
            <person name="MacKenzie S."/>
            <person name="Amaro C."/>
        </authorList>
    </citation>
    <scope>NUCLEOTIDE SEQUENCE</scope>
</reference>
<proteinExistence type="predicted"/>
<sequence length="52" mass="6147">MDIAIIHFIHYFEIIHFSKTLFKFPVLGILPYIDGVCDCIVVISKYLRVLEY</sequence>
<accession>A0A0E9TYQ7</accession>
<evidence type="ECO:0000313" key="1">
    <source>
        <dbReference type="EMBL" id="JAH58080.1"/>
    </source>
</evidence>